<proteinExistence type="inferred from homology"/>
<dbReference type="NCBIfam" id="NF009086">
    <property type="entry name" value="PRK12421.1"/>
    <property type="match status" value="1"/>
</dbReference>
<evidence type="ECO:0000256" key="6">
    <source>
        <dbReference type="ARBA" id="ARBA00022490"/>
    </source>
</evidence>
<evidence type="ECO:0000256" key="4">
    <source>
        <dbReference type="ARBA" id="ARBA00011496"/>
    </source>
</evidence>
<comment type="subunit">
    <text evidence="4 8">Heteromultimer composed of HisG and HisZ subunits.</text>
</comment>
<reference evidence="10 11" key="1">
    <citation type="submission" date="2017-02" db="EMBL/GenBank/DDBJ databases">
        <title>Draft genome sequence of Moraxella porci CCUG 54912T type strain.</title>
        <authorList>
            <person name="Salva-Serra F."/>
            <person name="Engstrom-Jakobsson H."/>
            <person name="Thorell K."/>
            <person name="Jaen-Luchoro D."/>
            <person name="Gonzales-Siles L."/>
            <person name="Karlsson R."/>
            <person name="Yazdan S."/>
            <person name="Boulund F."/>
            <person name="Johnning A."/>
            <person name="Engstrand L."/>
            <person name="Kristiansson E."/>
            <person name="Moore E."/>
        </authorList>
    </citation>
    <scope>NUCLEOTIDE SEQUENCE [LARGE SCALE GENOMIC DNA]</scope>
    <source>
        <strain evidence="10 11">CCUG 54912</strain>
    </source>
</reference>
<evidence type="ECO:0000256" key="7">
    <source>
        <dbReference type="ARBA" id="ARBA00025246"/>
    </source>
</evidence>
<dbReference type="PANTHER" id="PTHR43707:SF1">
    <property type="entry name" value="HISTIDINE--TRNA LIGASE, MITOCHONDRIAL-RELATED"/>
    <property type="match status" value="1"/>
</dbReference>
<accession>A0A1T0CSL8</accession>
<dbReference type="PROSITE" id="PS51257">
    <property type="entry name" value="PROKAR_LIPOPROTEIN"/>
    <property type="match status" value="1"/>
</dbReference>
<dbReference type="AlphaFoldDB" id="A0A1T0CSL8"/>
<evidence type="ECO:0000256" key="2">
    <source>
        <dbReference type="ARBA" id="ARBA00004667"/>
    </source>
</evidence>
<keyword evidence="10" id="KW-0328">Glycosyltransferase</keyword>
<keyword evidence="8" id="KW-0368">Histidine biosynthesis</keyword>
<comment type="subcellular location">
    <subcellularLocation>
        <location evidence="1 8">Cytoplasm</location>
    </subcellularLocation>
</comment>
<dbReference type="SUPFAM" id="SSF55681">
    <property type="entry name" value="Class II aaRS and biotin synthetases"/>
    <property type="match status" value="1"/>
</dbReference>
<dbReference type="PANTHER" id="PTHR43707">
    <property type="entry name" value="HISTIDYL-TRNA SYNTHETASE"/>
    <property type="match status" value="1"/>
</dbReference>
<feature type="domain" description="Class II Histidinyl-tRNA synthetase (HisRS)-like catalytic core" evidence="9">
    <location>
        <begin position="44"/>
        <end position="365"/>
    </location>
</feature>
<dbReference type="InterPro" id="IPR041715">
    <property type="entry name" value="HisRS-like_core"/>
</dbReference>
<keyword evidence="10" id="KW-0808">Transferase</keyword>
<dbReference type="Pfam" id="PF13393">
    <property type="entry name" value="tRNA-synt_His"/>
    <property type="match status" value="1"/>
</dbReference>
<protein>
    <recommendedName>
        <fullName evidence="5 8">ATP phosphoribosyltransferase regulatory subunit</fullName>
    </recommendedName>
</protein>
<dbReference type="Gene3D" id="3.30.930.10">
    <property type="entry name" value="Bira Bifunctional Protein, Domain 2"/>
    <property type="match status" value="1"/>
</dbReference>
<dbReference type="GO" id="GO:0004821">
    <property type="term" value="F:histidine-tRNA ligase activity"/>
    <property type="evidence" value="ECO:0007669"/>
    <property type="project" value="TreeGrafter"/>
</dbReference>
<comment type="similarity">
    <text evidence="3 8">Belongs to the class-II aminoacyl-tRNA synthetase family. HisZ subfamily.</text>
</comment>
<sequence>MRLDCFVCFVCLQGFFVLQSCTNTNQCDQTITKKLQQNWLLPDGVADVLFTDAQKQESLRDALLFVLTAHGYRLVSPPLIEYTESLLGTADEDLKRQTFKFIDQLNGRLMGLRADITPQILRIDSKYGQGISRYCYVGQVVKTLPTGLFGLRTPLQMGAEIFGVDSIDAEISLIDLLAALMDEIGLARDRLHMDVGHVAIFERLCELHQVAAADVDALMAIYHKKALPELQAFSQTLGETLGDADGANDFLVLGKHTLAQDGVPNAANLLSKLSAKARNDASIIKATDEIVALIAHIRTLGMGVSLDVTELSGYHYHTGIVFNAYLAHSQTAQTQALVRGGRFEGLSVDGKMRAATGFSMDINRLLEFVELEEDTVIWVDYTDLQGATAEQKADLSEQIKTLQTEGCIVIKPLSADDKPQTVDGVLHFDREQGVWAVQLVGDEF</sequence>
<evidence type="ECO:0000256" key="5">
    <source>
        <dbReference type="ARBA" id="ARBA00020397"/>
    </source>
</evidence>
<dbReference type="GO" id="GO:0000105">
    <property type="term" value="P:L-histidine biosynthetic process"/>
    <property type="evidence" value="ECO:0007669"/>
    <property type="project" value="UniProtKB-UniRule"/>
</dbReference>
<comment type="pathway">
    <text evidence="2 8">Amino-acid biosynthesis; L-histidine biosynthesis; L-histidine from 5-phospho-alpha-D-ribose 1-diphosphate: step 1/9.</text>
</comment>
<dbReference type="RefSeq" id="WP_078317602.1">
    <property type="nucleotide sequence ID" value="NZ_MUYV01000005.1"/>
</dbReference>
<dbReference type="UniPathway" id="UPA00031">
    <property type="reaction ID" value="UER00006"/>
</dbReference>
<comment type="caution">
    <text evidence="10">The sequence shown here is derived from an EMBL/GenBank/DDBJ whole genome shotgun (WGS) entry which is preliminary data.</text>
</comment>
<evidence type="ECO:0000256" key="8">
    <source>
        <dbReference type="HAMAP-Rule" id="MF_00125"/>
    </source>
</evidence>
<comment type="miscellaneous">
    <text evidence="8">This function is generally fulfilled by the C-terminal part of HisG, which is missing in some bacteria such as this one.</text>
</comment>
<keyword evidence="8" id="KW-0028">Amino-acid biosynthesis</keyword>
<name>A0A1T0CSL8_9GAMM</name>
<dbReference type="InterPro" id="IPR004516">
    <property type="entry name" value="HisRS/HisZ"/>
</dbReference>
<dbReference type="STRING" id="573983.B0681_04740"/>
<evidence type="ECO:0000313" key="11">
    <source>
        <dbReference type="Proteomes" id="UP000190683"/>
    </source>
</evidence>
<dbReference type="InterPro" id="IPR004517">
    <property type="entry name" value="HisZ"/>
</dbReference>
<evidence type="ECO:0000259" key="9">
    <source>
        <dbReference type="Pfam" id="PF13393"/>
    </source>
</evidence>
<comment type="function">
    <text evidence="7 8">Required for the first step of histidine biosynthesis. May allow the feedback regulation of ATP phosphoribosyltransferase activity by histidine.</text>
</comment>
<dbReference type="InterPro" id="IPR045864">
    <property type="entry name" value="aa-tRNA-synth_II/BPL/LPL"/>
</dbReference>
<evidence type="ECO:0000256" key="1">
    <source>
        <dbReference type="ARBA" id="ARBA00004496"/>
    </source>
</evidence>
<gene>
    <name evidence="8" type="primary">hisZ</name>
    <name evidence="10" type="ORF">B0681_04740</name>
</gene>
<dbReference type="EMBL" id="MUYV01000005">
    <property type="protein sequence ID" value="OOS25332.1"/>
    <property type="molecule type" value="Genomic_DNA"/>
</dbReference>
<keyword evidence="6 8" id="KW-0963">Cytoplasm</keyword>
<dbReference type="GO" id="GO:0005737">
    <property type="term" value="C:cytoplasm"/>
    <property type="evidence" value="ECO:0007669"/>
    <property type="project" value="UniProtKB-SubCell"/>
</dbReference>
<dbReference type="GO" id="GO:0006427">
    <property type="term" value="P:histidyl-tRNA aminoacylation"/>
    <property type="evidence" value="ECO:0007669"/>
    <property type="project" value="TreeGrafter"/>
</dbReference>
<dbReference type="GO" id="GO:0016757">
    <property type="term" value="F:glycosyltransferase activity"/>
    <property type="evidence" value="ECO:0007669"/>
    <property type="project" value="UniProtKB-KW"/>
</dbReference>
<evidence type="ECO:0000313" key="10">
    <source>
        <dbReference type="EMBL" id="OOS25332.1"/>
    </source>
</evidence>
<dbReference type="Proteomes" id="UP000190683">
    <property type="component" value="Unassembled WGS sequence"/>
</dbReference>
<keyword evidence="11" id="KW-1185">Reference proteome</keyword>
<evidence type="ECO:0000256" key="3">
    <source>
        <dbReference type="ARBA" id="ARBA00005539"/>
    </source>
</evidence>
<dbReference type="HAMAP" id="MF_00125">
    <property type="entry name" value="HisZ"/>
    <property type="match status" value="1"/>
</dbReference>
<organism evidence="10 11">
    <name type="scientific">Moraxella porci DSM 25326</name>
    <dbReference type="NCBI Taxonomy" id="573983"/>
    <lineage>
        <taxon>Bacteria</taxon>
        <taxon>Pseudomonadati</taxon>
        <taxon>Pseudomonadota</taxon>
        <taxon>Gammaproteobacteria</taxon>
        <taxon>Moraxellales</taxon>
        <taxon>Moraxellaceae</taxon>
        <taxon>Moraxella</taxon>
    </lineage>
</organism>